<dbReference type="AlphaFoldDB" id="A0AAU7W358"/>
<sequence>MSEMPVYRAPMRSRDDAVPRGVGPERALELGICGIGGRLEPAPDSLAEALVTADAQSGIRLAWRIERFAKAPIGAFVWTRDVDGLTYLGRIAGPWEYDPGEDATAADLVHIRRCEWLAEPIDQAEVPAGVRATFARNGRNWQRIHDDDAERLSAGLWHTYRD</sequence>
<evidence type="ECO:0000256" key="1">
    <source>
        <dbReference type="SAM" id="MobiDB-lite"/>
    </source>
</evidence>
<reference evidence="2" key="1">
    <citation type="submission" date="2024-06" db="EMBL/GenBank/DDBJ databases">
        <title>Draft genome sequence of Microbacterium sp. strain A8/3-1, isolated from Oxytropis tragacanthoides Fisch. ex DC. Root nodules in the Altai region of Russia.</title>
        <authorList>
            <person name="Sazanova A."/>
            <person name="Guro P."/>
            <person name="Kuznetsova I."/>
            <person name="Belimov A."/>
            <person name="Safronova V."/>
        </authorList>
    </citation>
    <scope>NUCLEOTIDE SEQUENCE</scope>
    <source>
        <strain evidence="2">A8/3-1</strain>
    </source>
</reference>
<name>A0AAU7W358_9MICO</name>
<proteinExistence type="predicted"/>
<protein>
    <submittedName>
        <fullName evidence="2">GAF domain-containing protein</fullName>
    </submittedName>
</protein>
<accession>A0AAU7W358</accession>
<organism evidence="2">
    <name type="scientific">Microbacterium sp. A8/3-1</name>
    <dbReference type="NCBI Taxonomy" id="3160749"/>
    <lineage>
        <taxon>Bacteria</taxon>
        <taxon>Bacillati</taxon>
        <taxon>Actinomycetota</taxon>
        <taxon>Actinomycetes</taxon>
        <taxon>Micrococcales</taxon>
        <taxon>Microbacteriaceae</taxon>
        <taxon>Microbacterium</taxon>
    </lineage>
</organism>
<dbReference type="EMBL" id="CP158357">
    <property type="protein sequence ID" value="XBX79893.1"/>
    <property type="molecule type" value="Genomic_DNA"/>
</dbReference>
<gene>
    <name evidence="2" type="ORF">ABS642_07380</name>
</gene>
<evidence type="ECO:0000313" key="2">
    <source>
        <dbReference type="EMBL" id="XBX79893.1"/>
    </source>
</evidence>
<feature type="region of interest" description="Disordered" evidence="1">
    <location>
        <begin position="1"/>
        <end position="22"/>
    </location>
</feature>
<dbReference type="RefSeq" id="WP_350352803.1">
    <property type="nucleotide sequence ID" value="NZ_CP158357.1"/>
</dbReference>